<feature type="transmembrane region" description="Helical" evidence="10">
    <location>
        <begin position="32"/>
        <end position="55"/>
    </location>
</feature>
<keyword evidence="4 10" id="KW-0812">Transmembrane</keyword>
<feature type="domain" description="Major facilitator superfamily (MFS) profile" evidence="11">
    <location>
        <begin position="33"/>
        <end position="459"/>
    </location>
</feature>
<comment type="caution">
    <text evidence="12">The sequence shown here is derived from an EMBL/GenBank/DDBJ whole genome shotgun (WGS) entry which is preliminary data.</text>
</comment>
<dbReference type="Proteomes" id="UP000663823">
    <property type="component" value="Unassembled WGS sequence"/>
</dbReference>
<feature type="transmembrane region" description="Helical" evidence="10">
    <location>
        <begin position="130"/>
        <end position="149"/>
    </location>
</feature>
<evidence type="ECO:0000256" key="2">
    <source>
        <dbReference type="ARBA" id="ARBA00006829"/>
    </source>
</evidence>
<dbReference type="InterPro" id="IPR020846">
    <property type="entry name" value="MFS_dom"/>
</dbReference>
<evidence type="ECO:0000256" key="6">
    <source>
        <dbReference type="ARBA" id="ARBA00022989"/>
    </source>
</evidence>
<dbReference type="SUPFAM" id="SSF103473">
    <property type="entry name" value="MFS general substrate transporter"/>
    <property type="match status" value="1"/>
</dbReference>
<dbReference type="PROSITE" id="PS50850">
    <property type="entry name" value="MFS"/>
    <property type="match status" value="1"/>
</dbReference>
<evidence type="ECO:0000313" key="14">
    <source>
        <dbReference type="EMBL" id="CAF3767177.1"/>
    </source>
</evidence>
<feature type="region of interest" description="Disordered" evidence="9">
    <location>
        <begin position="493"/>
        <end position="517"/>
    </location>
</feature>
<proteinExistence type="inferred from homology"/>
<dbReference type="GO" id="GO:0043195">
    <property type="term" value="C:terminal bouton"/>
    <property type="evidence" value="ECO:0007669"/>
    <property type="project" value="TreeGrafter"/>
</dbReference>
<name>A0A813NAX1_9BILA</name>
<evidence type="ECO:0000256" key="4">
    <source>
        <dbReference type="ARBA" id="ARBA00022692"/>
    </source>
</evidence>
<keyword evidence="6 10" id="KW-1133">Transmembrane helix</keyword>
<evidence type="ECO:0000259" key="11">
    <source>
        <dbReference type="PROSITE" id="PS50850"/>
    </source>
</evidence>
<dbReference type="InterPro" id="IPR050930">
    <property type="entry name" value="MFS_Vesicular_Transporter"/>
</dbReference>
<sequence length="546" mass="60453">MDSILNILLRRLSYAWETLQDIINVPKRQRRLIMVIVCIALLLDNMLYMVIVPIIPDYLQSIGAWSSSKSNITKIISLNDKVSKVNTKNNDDDDNSEDVAVGTLFGSKAIIQLLINPFSGALIDRIGYDIPMCIGLGVIFLSTTTFAFGRSYSVLFLARSLQGVGSAFADTSGLAMIADRYPDEAGRSRQLGIALAFISFGSLVAPPFGGILYEFFGKRVPFITLAFIALLDGILLFVVMRPNRLREAFDFSNSAGVDKPKGTPIWRLLMDPYIAVCAGALAMANVGLAFLEPTISIWMREQMNATEWQMGLIWLPGFIPHVSGVFLTVKLNELYPKYQWLIAFVGLALEGIMCAFIPFCKNFGALMIPISGLCFGIALVDTALLPTLAYLVDVRHTSVYGSVYAIADISYSLAYAMGPILAGSIVYTTNFLTLNMLIFVSNVAYAPVLYILRNFYTYKPMGNDELTSFAHQPLHNEPDEDNYLRSVANNNYSTTNTYDPTSNPWSKSTTTGMTKENQSPQLNMIGQQGAVRFQSKSRNPVDYDDF</sequence>
<evidence type="ECO:0000256" key="10">
    <source>
        <dbReference type="SAM" id="Phobius"/>
    </source>
</evidence>
<dbReference type="GO" id="GO:0007268">
    <property type="term" value="P:chemical synaptic transmission"/>
    <property type="evidence" value="ECO:0007669"/>
    <property type="project" value="TreeGrafter"/>
</dbReference>
<dbReference type="EMBL" id="CAJOAX010002128">
    <property type="protein sequence ID" value="CAF3772599.1"/>
    <property type="molecule type" value="Genomic_DNA"/>
</dbReference>
<dbReference type="GO" id="GO:0030122">
    <property type="term" value="C:AP-2 adaptor complex"/>
    <property type="evidence" value="ECO:0007669"/>
    <property type="project" value="TreeGrafter"/>
</dbReference>
<evidence type="ECO:0000256" key="3">
    <source>
        <dbReference type="ARBA" id="ARBA00022448"/>
    </source>
</evidence>
<dbReference type="Gene3D" id="1.20.1250.20">
    <property type="entry name" value="MFS general substrate transporter like domains"/>
    <property type="match status" value="1"/>
</dbReference>
<evidence type="ECO:0000313" key="13">
    <source>
        <dbReference type="EMBL" id="CAF0812557.1"/>
    </source>
</evidence>
<evidence type="ECO:0000313" key="15">
    <source>
        <dbReference type="EMBL" id="CAF3772599.1"/>
    </source>
</evidence>
<dbReference type="PANTHER" id="PTHR23506:SF13">
    <property type="entry name" value="VESICULAR ACETYLCHOLINE TRANSPORTER"/>
    <property type="match status" value="1"/>
</dbReference>
<evidence type="ECO:0000313" key="16">
    <source>
        <dbReference type="Proteomes" id="UP000663870"/>
    </source>
</evidence>
<feature type="transmembrane region" description="Helical" evidence="10">
    <location>
        <begin position="403"/>
        <end position="426"/>
    </location>
</feature>
<dbReference type="CDD" id="cd17383">
    <property type="entry name" value="MFS_SLC18A3_VAChT"/>
    <property type="match status" value="1"/>
</dbReference>
<dbReference type="InterPro" id="IPR036259">
    <property type="entry name" value="MFS_trans_sf"/>
</dbReference>
<evidence type="ECO:0000256" key="7">
    <source>
        <dbReference type="ARBA" id="ARBA00023136"/>
    </source>
</evidence>
<evidence type="ECO:0000256" key="8">
    <source>
        <dbReference type="ARBA" id="ARBA00023180"/>
    </source>
</evidence>
<feature type="transmembrane region" description="Helical" evidence="10">
    <location>
        <begin position="432"/>
        <end position="452"/>
    </location>
</feature>
<dbReference type="GO" id="GO:0030121">
    <property type="term" value="C:AP-1 adaptor complex"/>
    <property type="evidence" value="ECO:0007669"/>
    <property type="project" value="TreeGrafter"/>
</dbReference>
<dbReference type="Proteomes" id="UP000663889">
    <property type="component" value="Unassembled WGS sequence"/>
</dbReference>
<dbReference type="FunFam" id="1.20.1250.20:FF:000109">
    <property type="entry name" value="Putative vesicular acetylcholine transporter"/>
    <property type="match status" value="1"/>
</dbReference>
<feature type="transmembrane region" description="Helical" evidence="10">
    <location>
        <begin position="311"/>
        <end position="329"/>
    </location>
</feature>
<dbReference type="EMBL" id="CAJNOU010000022">
    <property type="protein sequence ID" value="CAF0812557.1"/>
    <property type="molecule type" value="Genomic_DNA"/>
</dbReference>
<accession>A0A813NAX1</accession>
<feature type="transmembrane region" description="Helical" evidence="10">
    <location>
        <begin position="191"/>
        <end position="213"/>
    </location>
</feature>
<keyword evidence="3" id="KW-0813">Transport</keyword>
<gene>
    <name evidence="14" type="ORF">FNK824_LOCUS13145</name>
    <name evidence="12" type="ORF">JXQ802_LOCUS796</name>
    <name evidence="15" type="ORF">OTI717_LOCUS16742</name>
    <name evidence="13" type="ORF">SEV965_LOCUS1196</name>
</gene>
<keyword evidence="8" id="KW-0325">Glycoprotein</keyword>
<protein>
    <recommendedName>
        <fullName evidence="11">Major facilitator superfamily (MFS) profile domain-containing protein</fullName>
    </recommendedName>
</protein>
<dbReference type="InterPro" id="IPR011701">
    <property type="entry name" value="MFS"/>
</dbReference>
<evidence type="ECO:0000256" key="5">
    <source>
        <dbReference type="ARBA" id="ARBA00022775"/>
    </source>
</evidence>
<dbReference type="AlphaFoldDB" id="A0A813NAX1"/>
<feature type="transmembrane region" description="Helical" evidence="10">
    <location>
        <begin position="341"/>
        <end position="359"/>
    </location>
</feature>
<keyword evidence="5" id="KW-0532">Neurotransmitter transport</keyword>
<evidence type="ECO:0000313" key="12">
    <source>
        <dbReference type="EMBL" id="CAF0735429.1"/>
    </source>
</evidence>
<organism evidence="12 16">
    <name type="scientific">Rotaria sordida</name>
    <dbReference type="NCBI Taxonomy" id="392033"/>
    <lineage>
        <taxon>Eukaryota</taxon>
        <taxon>Metazoa</taxon>
        <taxon>Spiralia</taxon>
        <taxon>Gnathifera</taxon>
        <taxon>Rotifera</taxon>
        <taxon>Eurotatoria</taxon>
        <taxon>Bdelloidea</taxon>
        <taxon>Philodinida</taxon>
        <taxon>Philodinidae</taxon>
        <taxon>Rotaria</taxon>
    </lineage>
</organism>
<dbReference type="Proteomes" id="UP000663874">
    <property type="component" value="Unassembled WGS sequence"/>
</dbReference>
<dbReference type="EMBL" id="CAJNOL010000008">
    <property type="protein sequence ID" value="CAF0735429.1"/>
    <property type="molecule type" value="Genomic_DNA"/>
</dbReference>
<dbReference type="Proteomes" id="UP000663870">
    <property type="component" value="Unassembled WGS sequence"/>
</dbReference>
<dbReference type="Pfam" id="PF07690">
    <property type="entry name" value="MFS_1"/>
    <property type="match status" value="1"/>
</dbReference>
<evidence type="ECO:0000256" key="9">
    <source>
        <dbReference type="SAM" id="MobiDB-lite"/>
    </source>
</evidence>
<feature type="transmembrane region" description="Helical" evidence="10">
    <location>
        <begin position="219"/>
        <end position="239"/>
    </location>
</feature>
<reference evidence="12" key="1">
    <citation type="submission" date="2021-02" db="EMBL/GenBank/DDBJ databases">
        <authorList>
            <person name="Nowell W R."/>
        </authorList>
    </citation>
    <scope>NUCLEOTIDE SEQUENCE</scope>
</reference>
<evidence type="ECO:0000256" key="1">
    <source>
        <dbReference type="ARBA" id="ARBA00004141"/>
    </source>
</evidence>
<dbReference type="GO" id="GO:0005277">
    <property type="term" value="F:acetylcholine transmembrane transporter activity"/>
    <property type="evidence" value="ECO:0007669"/>
    <property type="project" value="TreeGrafter"/>
</dbReference>
<keyword evidence="7 10" id="KW-0472">Membrane</keyword>
<keyword evidence="16" id="KW-1185">Reference proteome</keyword>
<comment type="subcellular location">
    <subcellularLocation>
        <location evidence="1">Membrane</location>
        <topology evidence="1">Multi-pass membrane protein</topology>
    </subcellularLocation>
</comment>
<dbReference type="EMBL" id="CAJOBE010001699">
    <property type="protein sequence ID" value="CAF3767177.1"/>
    <property type="molecule type" value="Genomic_DNA"/>
</dbReference>
<dbReference type="PANTHER" id="PTHR23506">
    <property type="entry name" value="GH10249P"/>
    <property type="match status" value="1"/>
</dbReference>
<comment type="similarity">
    <text evidence="2">Belongs to the major facilitator superfamily. Vesicular transporter family.</text>
</comment>
<feature type="transmembrane region" description="Helical" evidence="10">
    <location>
        <begin position="273"/>
        <end position="291"/>
    </location>
</feature>
<feature type="transmembrane region" description="Helical" evidence="10">
    <location>
        <begin position="365"/>
        <end position="391"/>
    </location>
</feature>